<keyword evidence="5" id="KW-0442">Lipid degradation</keyword>
<dbReference type="EMBL" id="QGMK01000004">
    <property type="protein sequence ID" value="TVY85512.1"/>
    <property type="molecule type" value="Genomic_DNA"/>
</dbReference>
<feature type="domain" description="PNPLA" evidence="6">
    <location>
        <begin position="514"/>
        <end position="731"/>
    </location>
</feature>
<dbReference type="InterPro" id="IPR016035">
    <property type="entry name" value="Acyl_Trfase/lysoPLipase"/>
</dbReference>
<dbReference type="GO" id="GO:0047499">
    <property type="term" value="F:calcium-independent phospholipase A2 activity"/>
    <property type="evidence" value="ECO:0007669"/>
    <property type="project" value="TreeGrafter"/>
</dbReference>
<accession>A0A8T9CK79</accession>
<evidence type="ECO:0000256" key="1">
    <source>
        <dbReference type="ARBA" id="ARBA00022723"/>
    </source>
</evidence>
<dbReference type="CDD" id="cd07199">
    <property type="entry name" value="Pat17_PNPLA8_PNPLA9_like"/>
    <property type="match status" value="1"/>
</dbReference>
<dbReference type="GO" id="GO:0019369">
    <property type="term" value="P:arachidonate metabolic process"/>
    <property type="evidence" value="ECO:0007669"/>
    <property type="project" value="TreeGrafter"/>
</dbReference>
<dbReference type="Pfam" id="PF01734">
    <property type="entry name" value="Patatin"/>
    <property type="match status" value="1"/>
</dbReference>
<protein>
    <submittedName>
        <fullName evidence="7">Calcium-independent phospholipase A2-gamma</fullName>
    </submittedName>
</protein>
<dbReference type="GO" id="GO:0046486">
    <property type="term" value="P:glycerolipid metabolic process"/>
    <property type="evidence" value="ECO:0007669"/>
    <property type="project" value="UniProtKB-ARBA"/>
</dbReference>
<feature type="active site" description="Proton acceptor" evidence="5">
    <location>
        <position position="718"/>
    </location>
</feature>
<evidence type="ECO:0000256" key="2">
    <source>
        <dbReference type="ARBA" id="ARBA00022771"/>
    </source>
</evidence>
<dbReference type="PANTHER" id="PTHR24185">
    <property type="entry name" value="CALCIUM-INDEPENDENT PHOSPHOLIPASE A2-GAMMA"/>
    <property type="match status" value="1"/>
</dbReference>
<evidence type="ECO:0000256" key="3">
    <source>
        <dbReference type="ARBA" id="ARBA00022833"/>
    </source>
</evidence>
<proteinExistence type="predicted"/>
<keyword evidence="4 5" id="KW-0443">Lipid metabolism</keyword>
<dbReference type="PROSITE" id="PS00518">
    <property type="entry name" value="ZF_RING_1"/>
    <property type="match status" value="1"/>
</dbReference>
<dbReference type="AlphaFoldDB" id="A0A8T9CK79"/>
<feature type="short sequence motif" description="GXGXXG" evidence="5">
    <location>
        <begin position="518"/>
        <end position="523"/>
    </location>
</feature>
<keyword evidence="8" id="KW-1185">Reference proteome</keyword>
<dbReference type="OrthoDB" id="194358at2759"/>
<keyword evidence="3" id="KW-0862">Zinc</keyword>
<dbReference type="SUPFAM" id="SSF52151">
    <property type="entry name" value="FabD/lysophospholipase-like"/>
    <property type="match status" value="1"/>
</dbReference>
<dbReference type="Proteomes" id="UP000469558">
    <property type="component" value="Unassembled WGS sequence"/>
</dbReference>
<dbReference type="Gene3D" id="3.40.1090.10">
    <property type="entry name" value="Cytosolic phospholipase A2 catalytic domain"/>
    <property type="match status" value="1"/>
</dbReference>
<evidence type="ECO:0000256" key="4">
    <source>
        <dbReference type="ARBA" id="ARBA00023098"/>
    </source>
</evidence>
<evidence type="ECO:0000256" key="5">
    <source>
        <dbReference type="PROSITE-ProRule" id="PRU01161"/>
    </source>
</evidence>
<keyword evidence="2" id="KW-0863">Zinc-finger</keyword>
<feature type="short sequence motif" description="GXSXG" evidence="5">
    <location>
        <begin position="552"/>
        <end position="556"/>
    </location>
</feature>
<keyword evidence="5" id="KW-0378">Hydrolase</keyword>
<sequence>MRYCKHTQWLGLQLSDGEVFLQGTDRLQTLLHDLPEPDVQCPSLIVCIGNKSKGLAIKELANTFSPFPSYEDKGGSQNDGTSEPAKLLGRRGHGEIHLHIHASSIFSDRPVLVAEGDLPVSDKSRALTAEGCHETISRQLQPRDPNSSLLGQSSDEIYFKLLTPFTDVICFFATDIGGFESIVRRLAAWLDMGLPSTLPLSTRPKLLIVIEGDQARESEALDIFSERLAQETPLTLSEQFSGIHILGLLPRKDVSDAARHRKLKEHLLTLSDEVRRARIDTRSLLSATHFAAFFNEAFDHLAAIPVEPFSFINASRVENPVLPDLENHLINFLDKIEIPDTVLDFAIPTIASSIILDNYYSGMPFFDPRDVFRTLYKAICLKVCRTGVLVHDDSKYMLLPSHFLKLLEKDFVKQFEELVSASEISSTTWHSKTISRFNDQWSSMKSYETCLMCLRRRPQYGLSCGHCICEYCVMAFSSQIEPWTFTVTRCLLCNQALPEMRISVKPNTATTRLLSIDGGGARGIIPLVFLRALEERIGLPYPVQENFDFAYGTSSGMYSSLTQKILLKLFLGGIIILALFINGWPVEDCIDHFERFAKVAFYRRETSYFRLLLRLKAILVSLITDGIYPARNIETALLEVFGRDKNILDYSRASAIGAKIGITVSTMKPEPFLFTNYNGLGSRQSSNFERYGVLLGSAPVWEMVFKTKYMVGFGKFQDGGLQHNNPMKLALEEIKVLNAMDPSAKNASLKVSLGTGKGASSGPQMHGSNSWWKDLWAIRLCRALWSSMGGHEENEHDLRDQESFRLQRNPTKPHSRRGEYFRFNVEFGGQGPRLDDVSRMKELKALAEESIEHSNPKQLDHLARCIIAELFYFELESVPRKENGRYSCSGHVFCRLRAGTPAFDSLLAQLTKASARFTLRTRILPGAIRDRSSLEKDGNFRKTVRFEVTAREDQISLCLWTEGSKPVGISGSPFSLNWLIKAQGLEHSFGGATVGKRKGCDLHDARPRKRARM</sequence>
<evidence type="ECO:0000259" key="6">
    <source>
        <dbReference type="PROSITE" id="PS51635"/>
    </source>
</evidence>
<dbReference type="InterPro" id="IPR002641">
    <property type="entry name" value="PNPLA_dom"/>
</dbReference>
<dbReference type="GO" id="GO:0016042">
    <property type="term" value="P:lipid catabolic process"/>
    <property type="evidence" value="ECO:0007669"/>
    <property type="project" value="UniProtKB-UniRule"/>
</dbReference>
<dbReference type="InterPro" id="IPR017907">
    <property type="entry name" value="Znf_RING_CS"/>
</dbReference>
<dbReference type="PROSITE" id="PS51635">
    <property type="entry name" value="PNPLA"/>
    <property type="match status" value="1"/>
</dbReference>
<gene>
    <name evidence="7" type="primary">PNPLA8_1</name>
    <name evidence="7" type="ORF">LSUE1_G004893</name>
</gene>
<name>A0A8T9CK79_9HELO</name>
<dbReference type="GO" id="GO:0016020">
    <property type="term" value="C:membrane"/>
    <property type="evidence" value="ECO:0007669"/>
    <property type="project" value="TreeGrafter"/>
</dbReference>
<feature type="active site" description="Nucleophile" evidence="5">
    <location>
        <position position="554"/>
    </location>
</feature>
<evidence type="ECO:0000313" key="7">
    <source>
        <dbReference type="EMBL" id="TVY85512.1"/>
    </source>
</evidence>
<reference evidence="7 8" key="1">
    <citation type="submission" date="2018-05" db="EMBL/GenBank/DDBJ databases">
        <title>Genome sequencing and assembly of the regulated plant pathogen Lachnellula willkommii and related sister species for the development of diagnostic species identification markers.</title>
        <authorList>
            <person name="Giroux E."/>
            <person name="Bilodeau G."/>
        </authorList>
    </citation>
    <scope>NUCLEOTIDE SEQUENCE [LARGE SCALE GENOMIC DNA]</scope>
    <source>
        <strain evidence="7 8">CBS 268.59</strain>
    </source>
</reference>
<organism evidence="7 8">
    <name type="scientific">Lachnellula suecica</name>
    <dbReference type="NCBI Taxonomy" id="602035"/>
    <lineage>
        <taxon>Eukaryota</taxon>
        <taxon>Fungi</taxon>
        <taxon>Dikarya</taxon>
        <taxon>Ascomycota</taxon>
        <taxon>Pezizomycotina</taxon>
        <taxon>Leotiomycetes</taxon>
        <taxon>Helotiales</taxon>
        <taxon>Lachnaceae</taxon>
        <taxon>Lachnellula</taxon>
    </lineage>
</organism>
<comment type="caution">
    <text evidence="7">The sequence shown here is derived from an EMBL/GenBank/DDBJ whole genome shotgun (WGS) entry which is preliminary data.</text>
</comment>
<feature type="short sequence motif" description="DGA/G" evidence="5">
    <location>
        <begin position="718"/>
        <end position="720"/>
    </location>
</feature>
<dbReference type="GO" id="GO:0008270">
    <property type="term" value="F:zinc ion binding"/>
    <property type="evidence" value="ECO:0007669"/>
    <property type="project" value="UniProtKB-KW"/>
</dbReference>
<dbReference type="PANTHER" id="PTHR24185:SF8">
    <property type="entry name" value="PNPLA DOMAIN-CONTAINING PROTEIN"/>
    <property type="match status" value="1"/>
</dbReference>
<evidence type="ECO:0000313" key="8">
    <source>
        <dbReference type="Proteomes" id="UP000469558"/>
    </source>
</evidence>
<keyword evidence="1" id="KW-0479">Metal-binding</keyword>